<name>A0A0M9BP91_9BACL</name>
<dbReference type="PATRIC" id="fig|1705561.3.peg.1949"/>
<proteinExistence type="predicted"/>
<reference evidence="2 3" key="1">
    <citation type="submission" date="2015-08" db="EMBL/GenBank/DDBJ databases">
        <title>Draft genome sequence of cellulolytic and xylanolytic Paenibacillus sp. A59, isolated from a decaying forest soil from Patagonia, Argentina.</title>
        <authorList>
            <person name="Ghio S."/>
            <person name="Caceres A.M."/>
            <person name="Talia P."/>
            <person name="Grasso D."/>
            <person name="Campos E."/>
        </authorList>
    </citation>
    <scope>NUCLEOTIDE SEQUENCE [LARGE SCALE GENOMIC DNA]</scope>
    <source>
        <strain evidence="2 3">A59</strain>
    </source>
</reference>
<comment type="caution">
    <text evidence="2">The sequence shown here is derived from an EMBL/GenBank/DDBJ whole genome shotgun (WGS) entry which is preliminary data.</text>
</comment>
<protein>
    <submittedName>
        <fullName evidence="2">Uncharacterized protein</fullName>
    </submittedName>
</protein>
<dbReference type="EMBL" id="LITU01000053">
    <property type="protein sequence ID" value="KOY16298.1"/>
    <property type="molecule type" value="Genomic_DNA"/>
</dbReference>
<evidence type="ECO:0000313" key="2">
    <source>
        <dbReference type="EMBL" id="KOY16298.1"/>
    </source>
</evidence>
<organism evidence="2 3">
    <name type="scientific">Paenibacillus xylanivorans</name>
    <dbReference type="NCBI Taxonomy" id="1705561"/>
    <lineage>
        <taxon>Bacteria</taxon>
        <taxon>Bacillati</taxon>
        <taxon>Bacillota</taxon>
        <taxon>Bacilli</taxon>
        <taxon>Bacillales</taxon>
        <taxon>Paenibacillaceae</taxon>
        <taxon>Paenibacillus</taxon>
    </lineage>
</organism>
<feature type="compositionally biased region" description="Polar residues" evidence="1">
    <location>
        <begin position="36"/>
        <end position="53"/>
    </location>
</feature>
<dbReference type="Proteomes" id="UP000037688">
    <property type="component" value="Unassembled WGS sequence"/>
</dbReference>
<keyword evidence="3" id="KW-1185">Reference proteome</keyword>
<accession>A0A0M9BP91</accession>
<dbReference type="AlphaFoldDB" id="A0A0M9BP91"/>
<gene>
    <name evidence="2" type="ORF">AMS66_10470</name>
</gene>
<evidence type="ECO:0000313" key="3">
    <source>
        <dbReference type="Proteomes" id="UP000037688"/>
    </source>
</evidence>
<feature type="region of interest" description="Disordered" evidence="1">
    <location>
        <begin position="1"/>
        <end position="61"/>
    </location>
</feature>
<evidence type="ECO:0000256" key="1">
    <source>
        <dbReference type="SAM" id="MobiDB-lite"/>
    </source>
</evidence>
<feature type="compositionally biased region" description="Basic and acidic residues" evidence="1">
    <location>
        <begin position="1"/>
        <end position="24"/>
    </location>
</feature>
<sequence length="61" mass="7080">MDNHVKDTLRRLEQENTRVDHLRPFLENGAGGLSPPDQSVQDEGRLVNQQNRLTSERNLRK</sequence>